<keyword evidence="3" id="KW-0732">Signal</keyword>
<protein>
    <submittedName>
        <fullName evidence="5">Plastocyanin</fullName>
    </submittedName>
</protein>
<accession>A0A846RPU0</accession>
<reference evidence="5 6" key="1">
    <citation type="submission" date="2020-03" db="EMBL/GenBank/DDBJ databases">
        <title>Sequencing the genomes of 1000 actinobacteria strains.</title>
        <authorList>
            <person name="Klenk H.-P."/>
        </authorList>
    </citation>
    <scope>NUCLEOTIDE SEQUENCE [LARGE SCALE GENOMIC DNA]</scope>
    <source>
        <strain evidence="5 6">DSM 16403</strain>
    </source>
</reference>
<feature type="domain" description="EfeO-type cupredoxin-like" evidence="4">
    <location>
        <begin position="42"/>
        <end position="126"/>
    </location>
</feature>
<dbReference type="AlphaFoldDB" id="A0A846RPU0"/>
<dbReference type="Proteomes" id="UP000547458">
    <property type="component" value="Unassembled WGS sequence"/>
</dbReference>
<dbReference type="InterPro" id="IPR008972">
    <property type="entry name" value="Cupredoxin"/>
</dbReference>
<evidence type="ECO:0000256" key="3">
    <source>
        <dbReference type="SAM" id="SignalP"/>
    </source>
</evidence>
<dbReference type="InterPro" id="IPR028096">
    <property type="entry name" value="EfeO_Cupredoxin"/>
</dbReference>
<evidence type="ECO:0000313" key="6">
    <source>
        <dbReference type="Proteomes" id="UP000547458"/>
    </source>
</evidence>
<feature type="region of interest" description="Disordered" evidence="1">
    <location>
        <begin position="131"/>
        <end position="169"/>
    </location>
</feature>
<keyword evidence="2" id="KW-0812">Transmembrane</keyword>
<evidence type="ECO:0000256" key="1">
    <source>
        <dbReference type="SAM" id="MobiDB-lite"/>
    </source>
</evidence>
<dbReference type="EMBL" id="JAATJL010000001">
    <property type="protein sequence ID" value="NJC23590.1"/>
    <property type="molecule type" value="Genomic_DNA"/>
</dbReference>
<keyword evidence="2" id="KW-0472">Membrane</keyword>
<dbReference type="SUPFAM" id="SSF49503">
    <property type="entry name" value="Cupredoxins"/>
    <property type="match status" value="1"/>
</dbReference>
<sequence length="201" mass="19758">MNSTSHKAAVLTLSAMLAGAAVLGTAGASSAASAPSLPTMTQSAEATITISGFAYTISGVVTPGATVTVINNDNEAHTVTGRGSGQSFDTGAVAGGATGTFTAPNTPGEYNFVCIFHGNMSGTLVVQEASALPPSTDDNDDDGAPQDGNMNPGQMGEMPIGGADTAAEPEEGGNLGFLALGGGFVLLAAAGGTYIVRKRSE</sequence>
<dbReference type="PANTHER" id="PTHR36507">
    <property type="entry name" value="BLL1555 PROTEIN"/>
    <property type="match status" value="1"/>
</dbReference>
<dbReference type="InterPro" id="IPR052721">
    <property type="entry name" value="ET_Amicyanin"/>
</dbReference>
<dbReference type="Gene3D" id="2.60.40.420">
    <property type="entry name" value="Cupredoxins - blue copper proteins"/>
    <property type="match status" value="1"/>
</dbReference>
<proteinExistence type="predicted"/>
<feature type="signal peptide" evidence="3">
    <location>
        <begin position="1"/>
        <end position="20"/>
    </location>
</feature>
<dbReference type="Pfam" id="PF13473">
    <property type="entry name" value="Cupredoxin_1"/>
    <property type="match status" value="1"/>
</dbReference>
<evidence type="ECO:0000256" key="2">
    <source>
        <dbReference type="SAM" id="Phobius"/>
    </source>
</evidence>
<evidence type="ECO:0000313" key="5">
    <source>
        <dbReference type="EMBL" id="NJC23590.1"/>
    </source>
</evidence>
<gene>
    <name evidence="5" type="ORF">BJ994_002666</name>
</gene>
<organism evidence="5 6">
    <name type="scientific">Arthrobacter pigmenti</name>
    <dbReference type="NCBI Taxonomy" id="271432"/>
    <lineage>
        <taxon>Bacteria</taxon>
        <taxon>Bacillati</taxon>
        <taxon>Actinomycetota</taxon>
        <taxon>Actinomycetes</taxon>
        <taxon>Micrococcales</taxon>
        <taxon>Micrococcaceae</taxon>
        <taxon>Arthrobacter</taxon>
    </lineage>
</organism>
<keyword evidence="6" id="KW-1185">Reference proteome</keyword>
<feature type="chain" id="PRO_5039086060" evidence="3">
    <location>
        <begin position="21"/>
        <end position="201"/>
    </location>
</feature>
<name>A0A846RPU0_9MICC</name>
<comment type="caution">
    <text evidence="5">The sequence shown here is derived from an EMBL/GenBank/DDBJ whole genome shotgun (WGS) entry which is preliminary data.</text>
</comment>
<evidence type="ECO:0000259" key="4">
    <source>
        <dbReference type="Pfam" id="PF13473"/>
    </source>
</evidence>
<feature type="transmembrane region" description="Helical" evidence="2">
    <location>
        <begin position="175"/>
        <end position="196"/>
    </location>
</feature>
<dbReference type="PANTHER" id="PTHR36507:SF1">
    <property type="entry name" value="BLL1555 PROTEIN"/>
    <property type="match status" value="1"/>
</dbReference>
<dbReference type="RefSeq" id="WP_209066850.1">
    <property type="nucleotide sequence ID" value="NZ_JAATJL010000001.1"/>
</dbReference>
<keyword evidence="2" id="KW-1133">Transmembrane helix</keyword>